<protein>
    <submittedName>
        <fullName evidence="2">Uncharacterized protein</fullName>
    </submittedName>
</protein>
<feature type="chain" id="PRO_5035147952" evidence="1">
    <location>
        <begin position="19"/>
        <end position="147"/>
    </location>
</feature>
<reference evidence="2" key="1">
    <citation type="journal article" date="2021" name="Sci. Adv.">
        <title>The American lobster genome reveals insights on longevity, neural, and immune adaptations.</title>
        <authorList>
            <person name="Polinski J.M."/>
            <person name="Zimin A.V."/>
            <person name="Clark K.F."/>
            <person name="Kohn A.B."/>
            <person name="Sadowski N."/>
            <person name="Timp W."/>
            <person name="Ptitsyn A."/>
            <person name="Khanna P."/>
            <person name="Romanova D.Y."/>
            <person name="Williams P."/>
            <person name="Greenwood S.J."/>
            <person name="Moroz L.L."/>
            <person name="Walt D.R."/>
            <person name="Bodnar A.G."/>
        </authorList>
    </citation>
    <scope>NUCLEOTIDE SEQUENCE</scope>
    <source>
        <strain evidence="2">GMGI-L3</strain>
    </source>
</reference>
<evidence type="ECO:0000256" key="1">
    <source>
        <dbReference type="SAM" id="SignalP"/>
    </source>
</evidence>
<evidence type="ECO:0000313" key="2">
    <source>
        <dbReference type="EMBL" id="KAG7167009.1"/>
    </source>
</evidence>
<keyword evidence="1" id="KW-0732">Signal</keyword>
<organism evidence="2 3">
    <name type="scientific">Homarus americanus</name>
    <name type="common">American lobster</name>
    <dbReference type="NCBI Taxonomy" id="6706"/>
    <lineage>
        <taxon>Eukaryota</taxon>
        <taxon>Metazoa</taxon>
        <taxon>Ecdysozoa</taxon>
        <taxon>Arthropoda</taxon>
        <taxon>Crustacea</taxon>
        <taxon>Multicrustacea</taxon>
        <taxon>Malacostraca</taxon>
        <taxon>Eumalacostraca</taxon>
        <taxon>Eucarida</taxon>
        <taxon>Decapoda</taxon>
        <taxon>Pleocyemata</taxon>
        <taxon>Astacidea</taxon>
        <taxon>Nephropoidea</taxon>
        <taxon>Nephropidae</taxon>
        <taxon>Homarus</taxon>
    </lineage>
</organism>
<name>A0A8J5K3W0_HOMAM</name>
<accession>A0A8J5K3W0</accession>
<keyword evidence="3" id="KW-1185">Reference proteome</keyword>
<dbReference type="OrthoDB" id="6371124at2759"/>
<gene>
    <name evidence="2" type="ORF">Hamer_G005317</name>
</gene>
<comment type="caution">
    <text evidence="2">The sequence shown here is derived from an EMBL/GenBank/DDBJ whole genome shotgun (WGS) entry which is preliminary data.</text>
</comment>
<dbReference type="AlphaFoldDB" id="A0A8J5K3W0"/>
<dbReference type="Proteomes" id="UP000747542">
    <property type="component" value="Unassembled WGS sequence"/>
</dbReference>
<sequence length="147" mass="16560">MYRQILLCMAACASVALGQPQNYQTPRSHETYQATGILQPESADLGENQRLVAATIDILPEITEVLQRVGNSRSTDPERVQQVMLDFLPLSRKVLKATADAEGKELNRKDIQDINAAEAVMPSVIEFMNKLREMDFFGTEQQQKTYQ</sequence>
<proteinExistence type="predicted"/>
<dbReference type="EMBL" id="JAHLQT010021845">
    <property type="protein sequence ID" value="KAG7167009.1"/>
    <property type="molecule type" value="Genomic_DNA"/>
</dbReference>
<evidence type="ECO:0000313" key="3">
    <source>
        <dbReference type="Proteomes" id="UP000747542"/>
    </source>
</evidence>
<feature type="signal peptide" evidence="1">
    <location>
        <begin position="1"/>
        <end position="18"/>
    </location>
</feature>